<dbReference type="InParanoid" id="E2A4T9"/>
<accession>E2A4T9</accession>
<reference evidence="2 3" key="1">
    <citation type="journal article" date="2010" name="Science">
        <title>Genomic comparison of the ants Camponotus floridanus and Harpegnathos saltator.</title>
        <authorList>
            <person name="Bonasio R."/>
            <person name="Zhang G."/>
            <person name="Ye C."/>
            <person name="Mutti N.S."/>
            <person name="Fang X."/>
            <person name="Qin N."/>
            <person name="Donahue G."/>
            <person name="Yang P."/>
            <person name="Li Q."/>
            <person name="Li C."/>
            <person name="Zhang P."/>
            <person name="Huang Z."/>
            <person name="Berger S.L."/>
            <person name="Reinberg D."/>
            <person name="Wang J."/>
            <person name="Liebig J."/>
        </authorList>
    </citation>
    <scope>NUCLEOTIDE SEQUENCE [LARGE SCALE GENOMIC DNA]</scope>
    <source>
        <strain evidence="3">C129</strain>
    </source>
</reference>
<dbReference type="AlphaFoldDB" id="E2A4T9"/>
<gene>
    <name evidence="2" type="ORF">EAG_14245</name>
</gene>
<proteinExistence type="predicted"/>
<name>E2A4T9_CAMFO</name>
<evidence type="ECO:0000313" key="3">
    <source>
        <dbReference type="Proteomes" id="UP000000311"/>
    </source>
</evidence>
<feature type="region of interest" description="Disordered" evidence="1">
    <location>
        <begin position="378"/>
        <end position="411"/>
    </location>
</feature>
<sequence>MPNITQYSSKRNILQQLCSCRVKLYAHQKKTRDPCKRKRQVFVYNPEEEIWHEPYMQTLRREFSDESVPCDSNIELPWKDIALPVTGVRIRPDVTAAADRKADEAEAKPIETEKKDSAGIMMLPWKDLLITETLQSALDDPEACDSSVEIPWGDLALERSMMIRAPKEDETCVPDDIEIPWDDILVPRNIVIQKKRKHPSSGQPPRTRPDMSNTATNREASKSQNSDIPEQRVLADDINLSQFDHRKPDKRSLFSAINQKIRSKLSTFHNPLKRFIKSKNQREVDSEVKNINHHVIEPHVSKERDELANLDSASTLNEQSTTKSNTLIYRSEHHSVADAARTRESCQDLASYFSEVDPDEPTTSATNTIVLSASTFDRDVEPSENLQSTTMTSTTSTSFESSEITETVSNSMNTEEVSEADFMDALQRGTIIAMAPMELTLSTQLGNEISNVSETVGSRTQDQRIGRDDPREFYDRTLRMVIRKPICPQEDEPSIY</sequence>
<dbReference type="OMA" id="SVEIPWG"/>
<protein>
    <submittedName>
        <fullName evidence="2">Uncharacterized protein</fullName>
    </submittedName>
</protein>
<feature type="region of interest" description="Disordered" evidence="1">
    <location>
        <begin position="193"/>
        <end position="233"/>
    </location>
</feature>
<organism evidence="3">
    <name type="scientific">Camponotus floridanus</name>
    <name type="common">Florida carpenter ant</name>
    <dbReference type="NCBI Taxonomy" id="104421"/>
    <lineage>
        <taxon>Eukaryota</taxon>
        <taxon>Metazoa</taxon>
        <taxon>Ecdysozoa</taxon>
        <taxon>Arthropoda</taxon>
        <taxon>Hexapoda</taxon>
        <taxon>Insecta</taxon>
        <taxon>Pterygota</taxon>
        <taxon>Neoptera</taxon>
        <taxon>Endopterygota</taxon>
        <taxon>Hymenoptera</taxon>
        <taxon>Apocrita</taxon>
        <taxon>Aculeata</taxon>
        <taxon>Formicoidea</taxon>
        <taxon>Formicidae</taxon>
        <taxon>Formicinae</taxon>
        <taxon>Camponotus</taxon>
    </lineage>
</organism>
<dbReference type="EMBL" id="GL436732">
    <property type="protein sequence ID" value="EFN71566.1"/>
    <property type="molecule type" value="Genomic_DNA"/>
</dbReference>
<dbReference type="Proteomes" id="UP000000311">
    <property type="component" value="Unassembled WGS sequence"/>
</dbReference>
<keyword evidence="3" id="KW-1185">Reference proteome</keyword>
<evidence type="ECO:0000256" key="1">
    <source>
        <dbReference type="SAM" id="MobiDB-lite"/>
    </source>
</evidence>
<feature type="compositionally biased region" description="Low complexity" evidence="1">
    <location>
        <begin position="388"/>
        <end position="409"/>
    </location>
</feature>
<evidence type="ECO:0000313" key="2">
    <source>
        <dbReference type="EMBL" id="EFN71566.1"/>
    </source>
</evidence>
<feature type="compositionally biased region" description="Polar residues" evidence="1">
    <location>
        <begin position="200"/>
        <end position="228"/>
    </location>
</feature>